<keyword evidence="1" id="KW-0812">Transmembrane</keyword>
<keyword evidence="1" id="KW-1133">Transmembrane helix</keyword>
<keyword evidence="1" id="KW-0472">Membrane</keyword>
<evidence type="ECO:0000256" key="1">
    <source>
        <dbReference type="SAM" id="Phobius"/>
    </source>
</evidence>
<gene>
    <name evidence="3" type="ORF">MFLO_13620</name>
</gene>
<dbReference type="InterPro" id="IPR021759">
    <property type="entry name" value="WxLIP_HBD"/>
</dbReference>
<reference evidence="3 4" key="1">
    <citation type="journal article" date="2014" name="Int. J. Syst. Evol. Microbiol.">
        <title>Listeria floridensis sp. nov., Listeria aquatica sp. nov., Listeria cornellensis sp. nov., Listeria riparia sp. nov. and Listeria grandensis sp. nov., from agricultural and natural environments.</title>
        <authorList>
            <person name="den Bakker H.C."/>
            <person name="Warchocki S."/>
            <person name="Wright E.M."/>
            <person name="Allred A.F."/>
            <person name="Ahlstrom C."/>
            <person name="Manuel C.S."/>
            <person name="Stasiewicz M.J."/>
            <person name="Burrell A."/>
            <person name="Roof S."/>
            <person name="Strawn L."/>
            <person name="Fortes E.D."/>
            <person name="Nightingale K.K."/>
            <person name="Kephart D."/>
            <person name="Wiedmann M."/>
        </authorList>
    </citation>
    <scope>NUCLEOTIDE SEQUENCE [LARGE SCALE GENOMIC DNA]</scope>
    <source>
        <strain evidence="3 4">FSL S10-1187</strain>
    </source>
</reference>
<dbReference type="EMBL" id="AODF01000033">
    <property type="protein sequence ID" value="EUJ27206.1"/>
    <property type="molecule type" value="Genomic_DNA"/>
</dbReference>
<evidence type="ECO:0000259" key="2">
    <source>
        <dbReference type="Pfam" id="PF11797"/>
    </source>
</evidence>
<evidence type="ECO:0000313" key="4">
    <source>
        <dbReference type="Proteomes" id="UP000019249"/>
    </source>
</evidence>
<organism evidence="3 4">
    <name type="scientific">Listeria floridensis FSL S10-1187</name>
    <dbReference type="NCBI Taxonomy" id="1265817"/>
    <lineage>
        <taxon>Bacteria</taxon>
        <taxon>Bacillati</taxon>
        <taxon>Bacillota</taxon>
        <taxon>Bacilli</taxon>
        <taxon>Bacillales</taxon>
        <taxon>Listeriaceae</taxon>
        <taxon>Listeria</taxon>
    </lineage>
</organism>
<name>A0ABN0RCQ6_9LIST</name>
<feature type="domain" description="WxL Interacting Protein host binding" evidence="2">
    <location>
        <begin position="2"/>
        <end position="64"/>
    </location>
</feature>
<accession>A0ABN0RCQ6</accession>
<dbReference type="Proteomes" id="UP000019249">
    <property type="component" value="Unassembled WGS sequence"/>
</dbReference>
<proteinExistence type="predicted"/>
<protein>
    <recommendedName>
        <fullName evidence="2">WxL Interacting Protein host binding domain-containing protein</fullName>
    </recommendedName>
</protein>
<feature type="transmembrane region" description="Helical" evidence="1">
    <location>
        <begin position="76"/>
        <end position="97"/>
    </location>
</feature>
<sequence>MLHQAKKDNMRMAPNSNFNFGINWDNQEFKPGKYTLKLTAWGSGKKWTFTKDFEIKKDEADKLNDKAVELEKDYTMWYIIGGIALLVVLLILVFLLGRKSRKKNEDRE</sequence>
<evidence type="ECO:0000313" key="3">
    <source>
        <dbReference type="EMBL" id="EUJ27206.1"/>
    </source>
</evidence>
<dbReference type="NCBIfam" id="NF041738">
    <property type="entry name" value="GG_III-CTERM"/>
    <property type="match status" value="1"/>
</dbReference>
<comment type="caution">
    <text evidence="3">The sequence shown here is derived from an EMBL/GenBank/DDBJ whole genome shotgun (WGS) entry which is preliminary data.</text>
</comment>
<keyword evidence="4" id="KW-1185">Reference proteome</keyword>
<dbReference type="Pfam" id="PF11797">
    <property type="entry name" value="WxLIP_HBD"/>
    <property type="match status" value="1"/>
</dbReference>